<evidence type="ECO:0000256" key="1">
    <source>
        <dbReference type="SAM" id="Phobius"/>
    </source>
</evidence>
<reference evidence="2 3" key="1">
    <citation type="submission" date="2019-05" db="EMBL/GenBank/DDBJ databases">
        <authorList>
            <person name="Zhang J.-Y."/>
            <person name="Feg X."/>
            <person name="Du Z.-J."/>
        </authorList>
    </citation>
    <scope>NUCLEOTIDE SEQUENCE [LARGE SCALE GENOMIC DNA]</scope>
    <source>
        <strain evidence="2 3">RZ26</strain>
    </source>
</reference>
<comment type="caution">
    <text evidence="2">The sequence shown here is derived from an EMBL/GenBank/DDBJ whole genome shotgun (WGS) entry which is preliminary data.</text>
</comment>
<feature type="transmembrane region" description="Helical" evidence="1">
    <location>
        <begin position="59"/>
        <end position="76"/>
    </location>
</feature>
<evidence type="ECO:0000313" key="3">
    <source>
        <dbReference type="Proteomes" id="UP000310314"/>
    </source>
</evidence>
<proteinExistence type="predicted"/>
<keyword evidence="1" id="KW-0472">Membrane</keyword>
<dbReference type="OrthoDB" id="1139253at2"/>
<keyword evidence="1" id="KW-0812">Transmembrane</keyword>
<dbReference type="Proteomes" id="UP000310314">
    <property type="component" value="Unassembled WGS sequence"/>
</dbReference>
<accession>A0A5S3PHG9</accession>
<sequence>MKSKPNIDQLVEDTLDSVSNINMVKTPPFFKEKVLNRMAEQDVEEVKRVRYLDWFTPRYQAAALVCFVILNAFALLSNNADSGNDENVENFAEVYGFSETTTDSFLYQK</sequence>
<dbReference type="EMBL" id="VATY01000004">
    <property type="protein sequence ID" value="TMM53715.1"/>
    <property type="molecule type" value="Genomic_DNA"/>
</dbReference>
<gene>
    <name evidence="2" type="ORF">FEE95_17610</name>
</gene>
<keyword evidence="1" id="KW-1133">Transmembrane helix</keyword>
<evidence type="ECO:0000313" key="2">
    <source>
        <dbReference type="EMBL" id="TMM53715.1"/>
    </source>
</evidence>
<keyword evidence="3" id="KW-1185">Reference proteome</keyword>
<dbReference type="RefSeq" id="WP_138659339.1">
    <property type="nucleotide sequence ID" value="NZ_VATY01000004.1"/>
</dbReference>
<name>A0A5S3PHG9_9FLAO</name>
<organism evidence="2 3">
    <name type="scientific">Maribacter algarum</name>
    <name type="common">ex Zhang et al. 2020</name>
    <dbReference type="NCBI Taxonomy" id="2578118"/>
    <lineage>
        <taxon>Bacteria</taxon>
        <taxon>Pseudomonadati</taxon>
        <taxon>Bacteroidota</taxon>
        <taxon>Flavobacteriia</taxon>
        <taxon>Flavobacteriales</taxon>
        <taxon>Flavobacteriaceae</taxon>
        <taxon>Maribacter</taxon>
    </lineage>
</organism>
<protein>
    <submittedName>
        <fullName evidence="2">Uncharacterized protein</fullName>
    </submittedName>
</protein>
<dbReference type="AlphaFoldDB" id="A0A5S3PHG9"/>